<name>C7RCS2_KANKD</name>
<feature type="transmembrane region" description="Helical" evidence="1">
    <location>
        <begin position="21"/>
        <end position="46"/>
    </location>
</feature>
<dbReference type="GO" id="GO:0043683">
    <property type="term" value="P:type IV pilus assembly"/>
    <property type="evidence" value="ECO:0007669"/>
    <property type="project" value="InterPro"/>
</dbReference>
<dbReference type="AlphaFoldDB" id="C7RCS2"/>
<dbReference type="NCBIfam" id="TIGR02532">
    <property type="entry name" value="IV_pilin_GFxxxE"/>
    <property type="match status" value="1"/>
</dbReference>
<dbReference type="Pfam" id="PF16074">
    <property type="entry name" value="PilW"/>
    <property type="match status" value="1"/>
</dbReference>
<dbReference type="KEGG" id="kko:Kkor_1652"/>
<dbReference type="OrthoDB" id="5296662at2"/>
<dbReference type="SUPFAM" id="SSF54523">
    <property type="entry name" value="Pili subunits"/>
    <property type="match status" value="1"/>
</dbReference>
<evidence type="ECO:0000313" key="2">
    <source>
        <dbReference type="EMBL" id="ACV27064.1"/>
    </source>
</evidence>
<dbReference type="InParanoid" id="C7RCS2"/>
<keyword evidence="1" id="KW-0812">Transmembrane</keyword>
<sequence length="255" mass="27876">MRKSTVRRINVRSLNQANTKAFTLVEMMVAMLIGLIIIAGIVMLFVSSKHTYRLNTGMTHVHDNGRFAMSYLVSDLRKAGWVDSDIETLDGLSLSIPLDELADNTDIEGGKPSDSLTVRYYGGEDCIGDTPADGIVKNTYSLVTTEGLPELRCNGASLIKNVESFQVRYGVLNSNGLQYVDAGEVTDISLLQTLQIAFSVASDEQNVIDKNVTLNGVLNEGPYAFNDGRYRKVFTSTIVLNNNGNQPPDSLLVSE</sequence>
<dbReference type="RefSeq" id="WP_015780670.1">
    <property type="nucleotide sequence ID" value="NC_013166.1"/>
</dbReference>
<dbReference type="EMBL" id="CP001707">
    <property type="protein sequence ID" value="ACV27064.1"/>
    <property type="molecule type" value="Genomic_DNA"/>
</dbReference>
<keyword evidence="1" id="KW-0472">Membrane</keyword>
<dbReference type="InterPro" id="IPR012902">
    <property type="entry name" value="N_methyl_site"/>
</dbReference>
<keyword evidence="3" id="KW-1185">Reference proteome</keyword>
<dbReference type="eggNOG" id="COG4966">
    <property type="taxonomic scope" value="Bacteria"/>
</dbReference>
<protein>
    <submittedName>
        <fullName evidence="2">Tfp pilus assembly protein PilW-like protein</fullName>
    </submittedName>
</protein>
<dbReference type="InterPro" id="IPR032092">
    <property type="entry name" value="PilW"/>
</dbReference>
<evidence type="ECO:0000256" key="1">
    <source>
        <dbReference type="SAM" id="Phobius"/>
    </source>
</evidence>
<proteinExistence type="predicted"/>
<keyword evidence="1" id="KW-1133">Transmembrane helix</keyword>
<accession>C7RCS2</accession>
<evidence type="ECO:0000313" key="3">
    <source>
        <dbReference type="Proteomes" id="UP000001231"/>
    </source>
</evidence>
<dbReference type="STRING" id="523791.Kkor_1652"/>
<dbReference type="Proteomes" id="UP000001231">
    <property type="component" value="Chromosome"/>
</dbReference>
<gene>
    <name evidence="2" type="ordered locus">Kkor_1652</name>
</gene>
<dbReference type="HOGENOM" id="CLU_1127896_0_0_6"/>
<organism evidence="2 3">
    <name type="scientific">Kangiella koreensis (strain DSM 16069 / JCM 12317 / KCTC 12182 / SW-125)</name>
    <dbReference type="NCBI Taxonomy" id="523791"/>
    <lineage>
        <taxon>Bacteria</taxon>
        <taxon>Pseudomonadati</taxon>
        <taxon>Pseudomonadota</taxon>
        <taxon>Gammaproteobacteria</taxon>
        <taxon>Kangiellales</taxon>
        <taxon>Kangiellaceae</taxon>
        <taxon>Kangiella</taxon>
    </lineage>
</organism>
<dbReference type="InterPro" id="IPR045584">
    <property type="entry name" value="Pilin-like"/>
</dbReference>
<reference evidence="2 3" key="1">
    <citation type="journal article" date="2009" name="Stand. Genomic Sci.">
        <title>Complete genome sequence of Kangiella koreensis type strain (SW-125).</title>
        <authorList>
            <person name="Han C."/>
            <person name="Sikorski J."/>
            <person name="Lapidus A."/>
            <person name="Nolan M."/>
            <person name="Glavina Del Rio T."/>
            <person name="Tice H."/>
            <person name="Cheng J.F."/>
            <person name="Lucas S."/>
            <person name="Chen F."/>
            <person name="Copeland A."/>
            <person name="Ivanova N."/>
            <person name="Mavromatis K."/>
            <person name="Ovchinnikova G."/>
            <person name="Pati A."/>
            <person name="Bruce D."/>
            <person name="Goodwin L."/>
            <person name="Pitluck S."/>
            <person name="Chen A."/>
            <person name="Palaniappan K."/>
            <person name="Land M."/>
            <person name="Hauser L."/>
            <person name="Chang Y.J."/>
            <person name="Jeffries C.D."/>
            <person name="Chain P."/>
            <person name="Saunders E."/>
            <person name="Brettin T."/>
            <person name="Goker M."/>
            <person name="Tindall B.J."/>
            <person name="Bristow J."/>
            <person name="Eisen J.A."/>
            <person name="Markowitz V."/>
            <person name="Hugenholtz P."/>
            <person name="Kyrpides N.C."/>
            <person name="Klenk H.P."/>
            <person name="Detter J.C."/>
        </authorList>
    </citation>
    <scope>NUCLEOTIDE SEQUENCE [LARGE SCALE GENOMIC DNA]</scope>
    <source>
        <strain evidence="3">DSM 16069 / KCTC 12182 / SW-125</strain>
    </source>
</reference>
<dbReference type="Pfam" id="PF07963">
    <property type="entry name" value="N_methyl"/>
    <property type="match status" value="1"/>
</dbReference>